<protein>
    <submittedName>
        <fullName evidence="1">Uncharacterized protein</fullName>
    </submittedName>
</protein>
<evidence type="ECO:0000313" key="1">
    <source>
        <dbReference type="EMBL" id="QDT14486.1"/>
    </source>
</evidence>
<name>A0A517P559_9PLAN</name>
<gene>
    <name evidence="1" type="ORF">CA12_05600</name>
</gene>
<reference evidence="1 2" key="1">
    <citation type="submission" date="2019-02" db="EMBL/GenBank/DDBJ databases">
        <title>Deep-cultivation of Planctomycetes and their phenomic and genomic characterization uncovers novel biology.</title>
        <authorList>
            <person name="Wiegand S."/>
            <person name="Jogler M."/>
            <person name="Boedeker C."/>
            <person name="Pinto D."/>
            <person name="Vollmers J."/>
            <person name="Rivas-Marin E."/>
            <person name="Kohn T."/>
            <person name="Peeters S.H."/>
            <person name="Heuer A."/>
            <person name="Rast P."/>
            <person name="Oberbeckmann S."/>
            <person name="Bunk B."/>
            <person name="Jeske O."/>
            <person name="Meyerdierks A."/>
            <person name="Storesund J.E."/>
            <person name="Kallscheuer N."/>
            <person name="Luecker S."/>
            <person name="Lage O.M."/>
            <person name="Pohl T."/>
            <person name="Merkel B.J."/>
            <person name="Hornburger P."/>
            <person name="Mueller R.-W."/>
            <person name="Bruemmer F."/>
            <person name="Labrenz M."/>
            <person name="Spormann A.M."/>
            <person name="Op den Camp H."/>
            <person name="Overmann J."/>
            <person name="Amann R."/>
            <person name="Jetten M.S.M."/>
            <person name="Mascher T."/>
            <person name="Medema M.H."/>
            <person name="Devos D.P."/>
            <person name="Kaster A.-K."/>
            <person name="Ovreas L."/>
            <person name="Rohde M."/>
            <person name="Galperin M.Y."/>
            <person name="Jogler C."/>
        </authorList>
    </citation>
    <scope>NUCLEOTIDE SEQUENCE [LARGE SCALE GENOMIC DNA]</scope>
    <source>
        <strain evidence="1 2">CA12</strain>
    </source>
</reference>
<dbReference type="KEGG" id="acaf:CA12_05600"/>
<keyword evidence="2" id="KW-1185">Reference proteome</keyword>
<sequence length="240" mass="25854">MADSSFRQWMELLQESRGDTPEWPVLLTAMLRRQFDSERTEDRTYKGGPLLIDRAGHPEASRPEARAVYGLFKQCQEEYAGVLQIGGDRYRLLGFNVPNQEKQRGRCADLLGITPSGGLAVFEAKVQTGAGYPLTAVMEALDYLSSLTCSGTFARLYEEYGALPAGADGFSPPDLAARHEVVVLGAAAYWNTVGNSGCGTGWDSFAAVAGHGSPAVRFARAIVGEDGAFVPDAVTWHGSE</sequence>
<dbReference type="EMBL" id="CP036265">
    <property type="protein sequence ID" value="QDT14486.1"/>
    <property type="molecule type" value="Genomic_DNA"/>
</dbReference>
<dbReference type="RefSeq" id="WP_145357360.1">
    <property type="nucleotide sequence ID" value="NZ_CP036265.1"/>
</dbReference>
<accession>A0A517P559</accession>
<dbReference type="OrthoDB" id="5194526at2"/>
<proteinExistence type="predicted"/>
<dbReference type="Proteomes" id="UP000318741">
    <property type="component" value="Chromosome"/>
</dbReference>
<evidence type="ECO:0000313" key="2">
    <source>
        <dbReference type="Proteomes" id="UP000318741"/>
    </source>
</evidence>
<dbReference type="AlphaFoldDB" id="A0A517P559"/>
<organism evidence="1 2">
    <name type="scientific">Alienimonas californiensis</name>
    <dbReference type="NCBI Taxonomy" id="2527989"/>
    <lineage>
        <taxon>Bacteria</taxon>
        <taxon>Pseudomonadati</taxon>
        <taxon>Planctomycetota</taxon>
        <taxon>Planctomycetia</taxon>
        <taxon>Planctomycetales</taxon>
        <taxon>Planctomycetaceae</taxon>
        <taxon>Alienimonas</taxon>
    </lineage>
</organism>